<dbReference type="GeneID" id="8300418"/>
<dbReference type="eggNOG" id="ENOG502S7IU">
    <property type="taxonomic scope" value="Eukaryota"/>
</dbReference>
<dbReference type="EMBL" id="GG692396">
    <property type="protein sequence ID" value="EER34893.1"/>
    <property type="molecule type" value="Genomic_DNA"/>
</dbReference>
<evidence type="ECO:0000256" key="1">
    <source>
        <dbReference type="ARBA" id="ARBA00093458"/>
    </source>
</evidence>
<dbReference type="OrthoDB" id="3980126at2759"/>
<feature type="region of interest" description="Disordered" evidence="2">
    <location>
        <begin position="1"/>
        <end position="27"/>
    </location>
</feature>
<dbReference type="VEuPathDB" id="FungiDB:CTRG_01755"/>
<reference evidence="3 4" key="1">
    <citation type="journal article" date="2009" name="Nature">
        <title>Evolution of pathogenicity and sexual reproduction in eight Candida genomes.</title>
        <authorList>
            <person name="Butler G."/>
            <person name="Rasmussen M.D."/>
            <person name="Lin M.F."/>
            <person name="Santos M.A."/>
            <person name="Sakthikumar S."/>
            <person name="Munro C.A."/>
            <person name="Rheinbay E."/>
            <person name="Grabherr M."/>
            <person name="Forche A."/>
            <person name="Reedy J.L."/>
            <person name="Agrafioti I."/>
            <person name="Arnaud M.B."/>
            <person name="Bates S."/>
            <person name="Brown A.J."/>
            <person name="Brunke S."/>
            <person name="Costanzo M.C."/>
            <person name="Fitzpatrick D.A."/>
            <person name="de Groot P.W."/>
            <person name="Harris D."/>
            <person name="Hoyer L.L."/>
            <person name="Hube B."/>
            <person name="Klis F.M."/>
            <person name="Kodira C."/>
            <person name="Lennard N."/>
            <person name="Logue M.E."/>
            <person name="Martin R."/>
            <person name="Neiman A.M."/>
            <person name="Nikolaou E."/>
            <person name="Quail M.A."/>
            <person name="Quinn J."/>
            <person name="Santos M.C."/>
            <person name="Schmitzberger F.F."/>
            <person name="Sherlock G."/>
            <person name="Shah P."/>
            <person name="Silverstein K.A."/>
            <person name="Skrzypek M.S."/>
            <person name="Soll D."/>
            <person name="Staggs R."/>
            <person name="Stansfield I."/>
            <person name="Stumpf M.P."/>
            <person name="Sudbery P.E."/>
            <person name="Srikantha T."/>
            <person name="Zeng Q."/>
            <person name="Berman J."/>
            <person name="Berriman M."/>
            <person name="Heitman J."/>
            <person name="Gow N.A."/>
            <person name="Lorenz M.C."/>
            <person name="Birren B.W."/>
            <person name="Kellis M."/>
            <person name="Cuomo C.A."/>
        </authorList>
    </citation>
    <scope>NUCLEOTIDE SEQUENCE [LARGE SCALE GENOMIC DNA]</scope>
    <source>
        <strain evidence="4">ATCC MYA-3404 / T1</strain>
    </source>
</reference>
<evidence type="ECO:0000256" key="2">
    <source>
        <dbReference type="SAM" id="MobiDB-lite"/>
    </source>
</evidence>
<organism evidence="3 4">
    <name type="scientific">Candida tropicalis (strain ATCC MYA-3404 / T1)</name>
    <name type="common">Yeast</name>
    <dbReference type="NCBI Taxonomy" id="294747"/>
    <lineage>
        <taxon>Eukaryota</taxon>
        <taxon>Fungi</taxon>
        <taxon>Dikarya</taxon>
        <taxon>Ascomycota</taxon>
        <taxon>Saccharomycotina</taxon>
        <taxon>Pichiomycetes</taxon>
        <taxon>Debaryomycetaceae</taxon>
        <taxon>Candida/Lodderomyces clade</taxon>
        <taxon>Candida</taxon>
    </lineage>
</organism>
<dbReference type="GO" id="GO:0046579">
    <property type="term" value="P:positive regulation of Ras protein signal transduction"/>
    <property type="evidence" value="ECO:0007669"/>
    <property type="project" value="TreeGrafter"/>
</dbReference>
<sequence length="398" mass="45398">MPLQYSPAKTSKISKRSNSLNKSPLKKFQRDVKKIVLPSTRIYDNKVTKQQRLNSASPQPESTSEDKLVVKDYNVQLDYQLSSKEDILIAIDTILENRWAENTKLHSRYPTKGDSTEERILSLKGISQQVKIEILRFRRNLPNGLITTTQLYSIFLNQNNTFVDKSLELNIRQGKLRRFVISNASPVISRSLNRFESGKVTYGFENVDLIVKSKEYFKLIMELKTKLEEELEDERLPTSLRNKKVTGLSSLVKFLNYLQESPSATSITSMNSGLAKEELSHLMNLGFVTLSSNHLNEIESNEYAISYPSCGTYLKLVNAGRSWLVKVLNKLKFKELLEDQLITKWQGINPQGNSKMNNFRAPFYGYDLNWVLADALGAGVVEVFNTPVGRGWRLTGKI</sequence>
<gene>
    <name evidence="3" type="ORF">CTRG_01755</name>
</gene>
<dbReference type="PANTHER" id="PTHR15243:SF0">
    <property type="entry name" value="SERINE_THREONINE-PROTEIN KINASE 19"/>
    <property type="match status" value="1"/>
</dbReference>
<dbReference type="RefSeq" id="XP_002547448.1">
    <property type="nucleotide sequence ID" value="XM_002547402.1"/>
</dbReference>
<dbReference type="PANTHER" id="PTHR15243">
    <property type="entry name" value="SERINE/THREONINE-PROTEIN KINASE 19"/>
    <property type="match status" value="1"/>
</dbReference>
<comment type="similarity">
    <text evidence="1">Belongs to the STK19 family.</text>
</comment>
<feature type="region of interest" description="Disordered" evidence="2">
    <location>
        <begin position="48"/>
        <end position="67"/>
    </location>
</feature>
<feature type="compositionally biased region" description="Polar residues" evidence="2">
    <location>
        <begin position="48"/>
        <end position="62"/>
    </location>
</feature>
<dbReference type="HOGENOM" id="CLU_702066_0_0_1"/>
<evidence type="ECO:0000313" key="3">
    <source>
        <dbReference type="EMBL" id="EER34893.1"/>
    </source>
</evidence>
<evidence type="ECO:0008006" key="5">
    <source>
        <dbReference type="Google" id="ProtNLM"/>
    </source>
</evidence>
<accession>C5M7C3</accession>
<keyword evidence="4" id="KW-1185">Reference proteome</keyword>
<feature type="compositionally biased region" description="Polar residues" evidence="2">
    <location>
        <begin position="7"/>
        <end position="22"/>
    </location>
</feature>
<name>C5M7C3_CANTT</name>
<proteinExistence type="inferred from homology"/>
<dbReference type="Pfam" id="PF10494">
    <property type="entry name" value="Stk19"/>
    <property type="match status" value="1"/>
</dbReference>
<dbReference type="AlphaFoldDB" id="C5M7C3"/>
<dbReference type="KEGG" id="ctp:CTRG_01755"/>
<dbReference type="InterPro" id="IPR018865">
    <property type="entry name" value="STK19-like"/>
</dbReference>
<evidence type="ECO:0000313" key="4">
    <source>
        <dbReference type="Proteomes" id="UP000002037"/>
    </source>
</evidence>
<dbReference type="Proteomes" id="UP000002037">
    <property type="component" value="Unassembled WGS sequence"/>
</dbReference>
<protein>
    <recommendedName>
        <fullName evidence="5">Serine-threonine protein kinase 19</fullName>
    </recommendedName>
</protein>